<evidence type="ECO:0000313" key="3">
    <source>
        <dbReference type="EMBL" id="KAK2069307.1"/>
    </source>
</evidence>
<evidence type="ECO:0000256" key="2">
    <source>
        <dbReference type="SAM" id="Phobius"/>
    </source>
</evidence>
<dbReference type="Proteomes" id="UP001217918">
    <property type="component" value="Unassembled WGS sequence"/>
</dbReference>
<dbReference type="EMBL" id="JAQQPM010000003">
    <property type="protein sequence ID" value="KAK2069307.1"/>
    <property type="molecule type" value="Genomic_DNA"/>
</dbReference>
<protein>
    <submittedName>
        <fullName evidence="3">Uncharacterized protein</fullName>
    </submittedName>
</protein>
<dbReference type="Pfam" id="PF13430">
    <property type="entry name" value="DUF4112"/>
    <property type="match status" value="1"/>
</dbReference>
<dbReference type="PANTHER" id="PTHR35519">
    <property type="entry name" value="MEMBRANE PROTEINS"/>
    <property type="match status" value="1"/>
</dbReference>
<accession>A0AAD9I2W0</accession>
<evidence type="ECO:0000313" key="4">
    <source>
        <dbReference type="Proteomes" id="UP001217918"/>
    </source>
</evidence>
<feature type="region of interest" description="Disordered" evidence="1">
    <location>
        <begin position="175"/>
        <end position="244"/>
    </location>
</feature>
<keyword evidence="2" id="KW-0812">Transmembrane</keyword>
<organism evidence="3 4">
    <name type="scientific">Phyllachora maydis</name>
    <dbReference type="NCBI Taxonomy" id="1825666"/>
    <lineage>
        <taxon>Eukaryota</taxon>
        <taxon>Fungi</taxon>
        <taxon>Dikarya</taxon>
        <taxon>Ascomycota</taxon>
        <taxon>Pezizomycotina</taxon>
        <taxon>Sordariomycetes</taxon>
        <taxon>Sordariomycetidae</taxon>
        <taxon>Phyllachorales</taxon>
        <taxon>Phyllachoraceae</taxon>
        <taxon>Phyllachora</taxon>
    </lineage>
</organism>
<name>A0AAD9I2W0_9PEZI</name>
<feature type="transmembrane region" description="Helical" evidence="2">
    <location>
        <begin position="87"/>
        <end position="109"/>
    </location>
</feature>
<comment type="caution">
    <text evidence="3">The sequence shown here is derived from an EMBL/GenBank/DDBJ whole genome shotgun (WGS) entry which is preliminary data.</text>
</comment>
<keyword evidence="2" id="KW-1133">Transmembrane helix</keyword>
<reference evidence="3" key="1">
    <citation type="journal article" date="2023" name="Mol. Plant Microbe Interact.">
        <title>Elucidating the Obligate Nature and Biological Capacity of an Invasive Fungal Corn Pathogen.</title>
        <authorList>
            <person name="MacCready J.S."/>
            <person name="Roggenkamp E.M."/>
            <person name="Gdanetz K."/>
            <person name="Chilvers M.I."/>
        </authorList>
    </citation>
    <scope>NUCLEOTIDE SEQUENCE</scope>
    <source>
        <strain evidence="3">PM02</strain>
    </source>
</reference>
<keyword evidence="4" id="KW-1185">Reference proteome</keyword>
<proteinExistence type="predicted"/>
<dbReference type="PANTHER" id="PTHR35519:SF2">
    <property type="entry name" value="PH DOMAIN PROTEIN"/>
    <property type="match status" value="1"/>
</dbReference>
<sequence>MNAIAQVLAKKALKDVAAKNIQINSQNPFEEDVPVHDKNGRPTGKTTKRKRGLPSGLSQNDTLVLKRVRSRAYHLDMSLFNCCGIRFGWSSVIGIIPVIGDFLDAVMAWMLMRKADKIDGGLPPALRARMLFNIVLDFCLGLVPLLGDLADAVFRANTRNAWLLEAYLVKKAEAEAEGDLPPPSSQGEALLRQKGSAKTESNTAGGFFGLGRRKNADEEMDVGTASNRTGGRGTAGNPTTMWAK</sequence>
<gene>
    <name evidence="3" type="ORF">P8C59_003898</name>
</gene>
<dbReference type="InterPro" id="IPR025187">
    <property type="entry name" value="DUF4112"/>
</dbReference>
<keyword evidence="2" id="KW-0472">Membrane</keyword>
<evidence type="ECO:0000256" key="1">
    <source>
        <dbReference type="SAM" id="MobiDB-lite"/>
    </source>
</evidence>
<feature type="region of interest" description="Disordered" evidence="1">
    <location>
        <begin position="28"/>
        <end position="55"/>
    </location>
</feature>
<dbReference type="AlphaFoldDB" id="A0AAD9I2W0"/>